<feature type="compositionally biased region" description="Polar residues" evidence="1">
    <location>
        <begin position="543"/>
        <end position="552"/>
    </location>
</feature>
<dbReference type="RefSeq" id="WP_120082536.1">
    <property type="nucleotide sequence ID" value="NZ_QMDW01000001.1"/>
</dbReference>
<feature type="region of interest" description="Disordered" evidence="1">
    <location>
        <begin position="263"/>
        <end position="553"/>
    </location>
</feature>
<evidence type="ECO:0008006" key="4">
    <source>
        <dbReference type="Google" id="ProtNLM"/>
    </source>
</evidence>
<keyword evidence="3" id="KW-1185">Reference proteome</keyword>
<dbReference type="AlphaFoldDB" id="A0A3A6Q3H7"/>
<feature type="compositionally biased region" description="Low complexity" evidence="1">
    <location>
        <begin position="392"/>
        <end position="415"/>
    </location>
</feature>
<feature type="compositionally biased region" description="Low complexity" evidence="1">
    <location>
        <begin position="492"/>
        <end position="510"/>
    </location>
</feature>
<organism evidence="2 3">
    <name type="scientific">Halonotius pteroides</name>
    <dbReference type="NCBI Taxonomy" id="268735"/>
    <lineage>
        <taxon>Archaea</taxon>
        <taxon>Methanobacteriati</taxon>
        <taxon>Methanobacteriota</taxon>
        <taxon>Stenosarchaea group</taxon>
        <taxon>Halobacteria</taxon>
        <taxon>Halobacteriales</taxon>
        <taxon>Haloferacaceae</taxon>
        <taxon>Halonotius</taxon>
    </lineage>
</organism>
<feature type="compositionally biased region" description="Polar residues" evidence="1">
    <location>
        <begin position="270"/>
        <end position="283"/>
    </location>
</feature>
<feature type="compositionally biased region" description="Acidic residues" evidence="1">
    <location>
        <begin position="517"/>
        <end position="526"/>
    </location>
</feature>
<dbReference type="OrthoDB" id="214631at2157"/>
<evidence type="ECO:0000313" key="3">
    <source>
        <dbReference type="Proteomes" id="UP000281564"/>
    </source>
</evidence>
<evidence type="ECO:0000313" key="2">
    <source>
        <dbReference type="EMBL" id="RJX51811.1"/>
    </source>
</evidence>
<comment type="caution">
    <text evidence="2">The sequence shown here is derived from an EMBL/GenBank/DDBJ whole genome shotgun (WGS) entry which is preliminary data.</text>
</comment>
<name>A0A3A6Q3H7_9EURY</name>
<sequence>MSTNTDDTSDTDDAGGDSGPGTREVAYRLFATEFDDATLSYSESDEERAPNYVVTPTGLRVNRLFTVGVLTEVERLNTDTLRGRIVDPTGAFVTYAGQYQPEAQAFLDGADAPSFVSITGKARTFEPDDADRIFTSVRPESLSEVTADTRDRWTVSAAEATLDRVAVFAAALDSGHTGDGLEAALADAGVDASLAAGVPRAIDHYGTTTAYLEAIRQCAVDALEVVADERDEVRPVDVAPGGGGDVTLGSLPAVDIALAGVASESAPTPEGSNPATAGASTAATDPPSEPADSSAQTTSTTTESSDSTASATSESAESPTSQTTESPDTTATADVESDSADADTPASAPSSTATETADDSNTTTASDGSSPATSDDSPTPDATAESAPVEPSTTATTDTATESDTTRSATADAATEPPASSESDRPDDTADAGDDPEMYELDAERAEELESEFGADFSSGNEVDPAGEADIDVPDADELAAEAEAADEPTADTEPTTTSTDDTDTLGSFDDTVERVDSDDEGDNDSDNARTDAAVSTDEPPESDTSAANNKTAVDIEDAAVELMSDLDDGNGADREAVVAAVVDEHGVAVGAVEDAIDDALMGGRCYEPDDGTLKPI</sequence>
<feature type="compositionally biased region" description="Low complexity" evidence="1">
    <location>
        <begin position="291"/>
        <end position="334"/>
    </location>
</feature>
<dbReference type="Proteomes" id="UP000281564">
    <property type="component" value="Unassembled WGS sequence"/>
</dbReference>
<reference evidence="2 3" key="1">
    <citation type="submission" date="2018-06" db="EMBL/GenBank/DDBJ databases">
        <title>Halonotius sp. F13-13 a new haloarchaeeon isolated from a solar saltern from Isla Cristina, Huelva, Spain.</title>
        <authorList>
            <person name="Duran-Viseras A."/>
            <person name="Sanchez-Porro C."/>
            <person name="Ventosa A."/>
        </authorList>
    </citation>
    <scope>NUCLEOTIDE SEQUENCE [LARGE SCALE GENOMIC DNA]</scope>
    <source>
        <strain evidence="2 3">CECT 7525</strain>
    </source>
</reference>
<accession>A0A3A6Q3H7</accession>
<feature type="compositionally biased region" description="Acidic residues" evidence="1">
    <location>
        <begin position="429"/>
        <end position="441"/>
    </location>
</feature>
<feature type="compositionally biased region" description="Acidic residues" evidence="1">
    <location>
        <begin position="465"/>
        <end position="491"/>
    </location>
</feature>
<gene>
    <name evidence="2" type="ORF">DP106_00400</name>
</gene>
<protein>
    <recommendedName>
        <fullName evidence="4">Rpa-associated protein</fullName>
    </recommendedName>
</protein>
<evidence type="ECO:0000256" key="1">
    <source>
        <dbReference type="SAM" id="MobiDB-lite"/>
    </source>
</evidence>
<feature type="region of interest" description="Disordered" evidence="1">
    <location>
        <begin position="1"/>
        <end position="22"/>
    </location>
</feature>
<dbReference type="EMBL" id="QMDW01000001">
    <property type="protein sequence ID" value="RJX51811.1"/>
    <property type="molecule type" value="Genomic_DNA"/>
</dbReference>
<proteinExistence type="predicted"/>
<feature type="compositionally biased region" description="Low complexity" evidence="1">
    <location>
        <begin position="342"/>
        <end position="384"/>
    </location>
</feature>